<feature type="compositionally biased region" description="Basic and acidic residues" evidence="1">
    <location>
        <begin position="90"/>
        <end position="103"/>
    </location>
</feature>
<gene>
    <name evidence="2" type="ORF">L484_006204</name>
</gene>
<evidence type="ECO:0000313" key="3">
    <source>
        <dbReference type="Proteomes" id="UP000030645"/>
    </source>
</evidence>
<protein>
    <submittedName>
        <fullName evidence="2">Uncharacterized protein</fullName>
    </submittedName>
</protein>
<organism evidence="2 3">
    <name type="scientific">Morus notabilis</name>
    <dbReference type="NCBI Taxonomy" id="981085"/>
    <lineage>
        <taxon>Eukaryota</taxon>
        <taxon>Viridiplantae</taxon>
        <taxon>Streptophyta</taxon>
        <taxon>Embryophyta</taxon>
        <taxon>Tracheophyta</taxon>
        <taxon>Spermatophyta</taxon>
        <taxon>Magnoliopsida</taxon>
        <taxon>eudicotyledons</taxon>
        <taxon>Gunneridae</taxon>
        <taxon>Pentapetalae</taxon>
        <taxon>rosids</taxon>
        <taxon>fabids</taxon>
        <taxon>Rosales</taxon>
        <taxon>Moraceae</taxon>
        <taxon>Moreae</taxon>
        <taxon>Morus</taxon>
    </lineage>
</organism>
<accession>W9QBU5</accession>
<evidence type="ECO:0000256" key="1">
    <source>
        <dbReference type="SAM" id="MobiDB-lite"/>
    </source>
</evidence>
<sequence>MPLVSDPHLQASSLLHSNDRVFLFHQWPTSPIVLILGSSSRSVCGESIGTKIESSLLLVPWGFDLDCYSEFSGEQSNLLKRDAENAFHSSHEKLDRTEAKDNSSDFIETPSSLLREEFENVSRPSHLNSQNGTQKEASEYDDIPVSATKENKLHMVDSERVSHPGLENAENSKKQKSLSEELRDTDGLKDETEHHEGTPKRKPVGDTSHRQTSEAELPKKSTLWDACFEGFRVQLSRLLNEIEI</sequence>
<dbReference type="AlphaFoldDB" id="W9QBU5"/>
<dbReference type="EMBL" id="KE343325">
    <property type="protein sequence ID" value="EXB23622.1"/>
    <property type="molecule type" value="Genomic_DNA"/>
</dbReference>
<feature type="compositionally biased region" description="Basic and acidic residues" evidence="1">
    <location>
        <begin position="170"/>
        <end position="219"/>
    </location>
</feature>
<dbReference type="Proteomes" id="UP000030645">
    <property type="component" value="Unassembled WGS sequence"/>
</dbReference>
<name>W9QBU5_9ROSA</name>
<evidence type="ECO:0000313" key="2">
    <source>
        <dbReference type="EMBL" id="EXB23622.1"/>
    </source>
</evidence>
<reference evidence="3" key="1">
    <citation type="submission" date="2013-01" db="EMBL/GenBank/DDBJ databases">
        <title>Draft Genome Sequence of a Mulberry Tree, Morus notabilis C.K. Schneid.</title>
        <authorList>
            <person name="He N."/>
            <person name="Zhao S."/>
        </authorList>
    </citation>
    <scope>NUCLEOTIDE SEQUENCE</scope>
</reference>
<proteinExistence type="predicted"/>
<feature type="compositionally biased region" description="Basic and acidic residues" evidence="1">
    <location>
        <begin position="149"/>
        <end position="162"/>
    </location>
</feature>
<keyword evidence="3" id="KW-1185">Reference proteome</keyword>
<feature type="compositionally biased region" description="Polar residues" evidence="1">
    <location>
        <begin position="122"/>
        <end position="135"/>
    </location>
</feature>
<feature type="region of interest" description="Disordered" evidence="1">
    <location>
        <begin position="90"/>
        <end position="219"/>
    </location>
</feature>